<evidence type="ECO:0000313" key="1">
    <source>
        <dbReference type="EMBL" id="AEH82192.1"/>
    </source>
</evidence>
<dbReference type="HOGENOM" id="CLU_3358531_0_0_5"/>
<protein>
    <submittedName>
        <fullName evidence="1">Uncharacterized protein</fullName>
    </submittedName>
</protein>
<sequence>MKVGQGSTKLVNDAVAVRELIHIWDEGEEIMSDLKN</sequence>
<proteinExistence type="predicted"/>
<reference evidence="1 2" key="1">
    <citation type="journal article" date="2011" name="J. Biotechnol.">
        <title>The complete genome sequence of the dominant Sinorhizobium meliloti field isolate SM11 extends the S. meliloti pan-genome.</title>
        <authorList>
            <person name="Schneiker-Bekel S."/>
            <person name="Wibberg D."/>
            <person name="Bekel T."/>
            <person name="Blom J."/>
            <person name="Linke B."/>
            <person name="Neuweger H."/>
            <person name="Stiens M."/>
            <person name="Vorholter F.J."/>
            <person name="Weidner S."/>
            <person name="Goesmann A."/>
            <person name="Puhler A."/>
            <person name="Schluter A."/>
        </authorList>
    </citation>
    <scope>NUCLEOTIDE SEQUENCE [LARGE SCALE GENOMIC DNA]</scope>
    <source>
        <strain evidence="1 2">SM11</strain>
        <plasmid evidence="2">pSmeSM11c</plasmid>
    </source>
</reference>
<geneLocation type="plasmid" evidence="1 2">
    <name>pSmeSM11c</name>
</geneLocation>
<dbReference type="EMBL" id="CP001831">
    <property type="protein sequence ID" value="AEH82192.1"/>
    <property type="molecule type" value="Genomic_DNA"/>
</dbReference>
<dbReference type="Proteomes" id="UP000009045">
    <property type="component" value="Plasmid pSmeSM11c"/>
</dbReference>
<accession>F7XF67</accession>
<name>F7XF67_SINMM</name>
<organism evidence="1 2">
    <name type="scientific">Sinorhizobium meliloti (strain SM11)</name>
    <dbReference type="NCBI Taxonomy" id="707241"/>
    <lineage>
        <taxon>Bacteria</taxon>
        <taxon>Pseudomonadati</taxon>
        <taxon>Pseudomonadota</taxon>
        <taxon>Alphaproteobacteria</taxon>
        <taxon>Hyphomicrobiales</taxon>
        <taxon>Rhizobiaceae</taxon>
        <taxon>Sinorhizobium/Ensifer group</taxon>
        <taxon>Sinorhizobium</taxon>
    </lineage>
</organism>
<keyword evidence="1" id="KW-0614">Plasmid</keyword>
<evidence type="ECO:0000313" key="2">
    <source>
        <dbReference type="Proteomes" id="UP000009045"/>
    </source>
</evidence>
<dbReference type="KEGG" id="smx:SM11_pC1119"/>
<dbReference type="AlphaFoldDB" id="F7XF67"/>
<gene>
    <name evidence="1" type="ordered locus">SM11_pC1119</name>
</gene>